<keyword evidence="5" id="KW-1185">Reference proteome</keyword>
<dbReference type="PANTHER" id="PTHR10039">
    <property type="entry name" value="AMELOGENIN"/>
    <property type="match status" value="1"/>
</dbReference>
<gene>
    <name evidence="4" type="ORF">EJ04DRAFT_46187</name>
</gene>
<evidence type="ECO:0000256" key="1">
    <source>
        <dbReference type="ARBA" id="ARBA00022737"/>
    </source>
</evidence>
<evidence type="ECO:0000259" key="2">
    <source>
        <dbReference type="Pfam" id="PF24883"/>
    </source>
</evidence>
<evidence type="ECO:0000313" key="4">
    <source>
        <dbReference type="EMBL" id="KAF2730459.1"/>
    </source>
</evidence>
<dbReference type="Gene3D" id="3.40.50.300">
    <property type="entry name" value="P-loop containing nucleotide triphosphate hydrolases"/>
    <property type="match status" value="1"/>
</dbReference>
<reference evidence="4" key="1">
    <citation type="journal article" date="2020" name="Stud. Mycol.">
        <title>101 Dothideomycetes genomes: a test case for predicting lifestyles and emergence of pathogens.</title>
        <authorList>
            <person name="Haridas S."/>
            <person name="Albert R."/>
            <person name="Binder M."/>
            <person name="Bloem J."/>
            <person name="Labutti K."/>
            <person name="Salamov A."/>
            <person name="Andreopoulos B."/>
            <person name="Baker S."/>
            <person name="Barry K."/>
            <person name="Bills G."/>
            <person name="Bluhm B."/>
            <person name="Cannon C."/>
            <person name="Castanera R."/>
            <person name="Culley D."/>
            <person name="Daum C."/>
            <person name="Ezra D."/>
            <person name="Gonzalez J."/>
            <person name="Henrissat B."/>
            <person name="Kuo A."/>
            <person name="Liang C."/>
            <person name="Lipzen A."/>
            <person name="Lutzoni F."/>
            <person name="Magnuson J."/>
            <person name="Mondo S."/>
            <person name="Nolan M."/>
            <person name="Ohm R."/>
            <person name="Pangilinan J."/>
            <person name="Park H.-J."/>
            <person name="Ramirez L."/>
            <person name="Alfaro M."/>
            <person name="Sun H."/>
            <person name="Tritt A."/>
            <person name="Yoshinaga Y."/>
            <person name="Zwiers L.-H."/>
            <person name="Turgeon B."/>
            <person name="Goodwin S."/>
            <person name="Spatafora J."/>
            <person name="Crous P."/>
            <person name="Grigoriev I."/>
        </authorList>
    </citation>
    <scope>NUCLEOTIDE SEQUENCE</scope>
    <source>
        <strain evidence="4">CBS 125425</strain>
    </source>
</reference>
<evidence type="ECO:0000259" key="3">
    <source>
        <dbReference type="Pfam" id="PF25053"/>
    </source>
</evidence>
<dbReference type="InterPro" id="IPR027417">
    <property type="entry name" value="P-loop_NTPase"/>
</dbReference>
<dbReference type="Pfam" id="PF24883">
    <property type="entry name" value="NPHP3_N"/>
    <property type="match status" value="1"/>
</dbReference>
<dbReference type="PANTHER" id="PTHR10039:SF5">
    <property type="entry name" value="NACHT DOMAIN-CONTAINING PROTEIN"/>
    <property type="match status" value="1"/>
</dbReference>
<dbReference type="Proteomes" id="UP000799444">
    <property type="component" value="Unassembled WGS sequence"/>
</dbReference>
<dbReference type="OrthoDB" id="443402at2759"/>
<comment type="caution">
    <text evidence="4">The sequence shown here is derived from an EMBL/GenBank/DDBJ whole genome shotgun (WGS) entry which is preliminary data.</text>
</comment>
<dbReference type="EMBL" id="ML996217">
    <property type="protein sequence ID" value="KAF2730459.1"/>
    <property type="molecule type" value="Genomic_DNA"/>
</dbReference>
<accession>A0A9P4QSU9</accession>
<dbReference type="Pfam" id="PF25053">
    <property type="entry name" value="DUF7791"/>
    <property type="match status" value="1"/>
</dbReference>
<feature type="domain" description="Nephrocystin 3-like N-terminal" evidence="2">
    <location>
        <begin position="267"/>
        <end position="448"/>
    </location>
</feature>
<evidence type="ECO:0000313" key="5">
    <source>
        <dbReference type="Proteomes" id="UP000799444"/>
    </source>
</evidence>
<evidence type="ECO:0008006" key="6">
    <source>
        <dbReference type="Google" id="ProtNLM"/>
    </source>
</evidence>
<proteinExistence type="predicted"/>
<dbReference type="SUPFAM" id="SSF52540">
    <property type="entry name" value="P-loop containing nucleoside triphosphate hydrolases"/>
    <property type="match status" value="1"/>
</dbReference>
<dbReference type="InterPro" id="IPR056693">
    <property type="entry name" value="DUF7791"/>
</dbReference>
<feature type="domain" description="DUF7791" evidence="3">
    <location>
        <begin position="565"/>
        <end position="687"/>
    </location>
</feature>
<organism evidence="4 5">
    <name type="scientific">Polyplosphaeria fusca</name>
    <dbReference type="NCBI Taxonomy" id="682080"/>
    <lineage>
        <taxon>Eukaryota</taxon>
        <taxon>Fungi</taxon>
        <taxon>Dikarya</taxon>
        <taxon>Ascomycota</taxon>
        <taxon>Pezizomycotina</taxon>
        <taxon>Dothideomycetes</taxon>
        <taxon>Pleosporomycetidae</taxon>
        <taxon>Pleosporales</taxon>
        <taxon>Tetraplosphaeriaceae</taxon>
        <taxon>Polyplosphaeria</taxon>
    </lineage>
</organism>
<keyword evidence="1" id="KW-0677">Repeat</keyword>
<name>A0A9P4QSU9_9PLEO</name>
<protein>
    <recommendedName>
        <fullName evidence="6">NACHT domain-containing protein</fullName>
    </recommendedName>
</protein>
<dbReference type="InterPro" id="IPR056884">
    <property type="entry name" value="NPHP3-like_N"/>
</dbReference>
<dbReference type="AlphaFoldDB" id="A0A9P4QSU9"/>
<sequence>MEALAALGVASNVIQFVDFTSKVISKGVKIYRARPDPKARAVDQLQDASVTDSHNQVFLEQMTIDFDQHNRNLTTALRMHASNVDLCAADRGVLRMCDECTVHVSALIRALRSLHSSKASVWSSFITALKTVWSESQIEDLRRLLDTARQQMSLYLLAAVRHEIQESQKGYAELVTSVGQTRLAVESLFERVAARDNQWEEDVFLAMHEDYEQRKSKTSQPSLPSVAMQQHLDNEQFGDFFLELLDWIRFRELTTRYHKIAPAHSQTFQWIFSSASNRPWSNFVEWSQSATQQLYWITGKPASGKSTLMKFIYGEERTTELLARWADELNLITCAYYFWNSGTDMQMSKEGMVRTFLCNALEQEPGLWADLFPHKLEQYLASKKTWATRMSSTEVSRAFKALVDGAGKTYRLFFFIDGLDEFDGDHESLVTMIQQLLSPHVKILVSSRPWNVFEDSFNQRPNLRLEDLTYSDIKRYVTFRFQESRGFKERQAETPQEAMELVDTITRKASGVFLWVALVTDSLLEGLQEGERLGDLQSRLSNIPSDLETLFWKILTKMGDSHLARTSQMLAILQASRSPLTLLLLSYADEEDPDIVSNCPRVALSSQQADARAIILRRRLNACCKGLVESRLQPGEAQCDAKVEYLHRTVKDYIERPDVWPKFAKMAYATPFNPHVRLANAHMILLKVEDPIKVFHPSTIMELSRFWNGVKRIFQYALDADPRCDVGLQTSLLDQLDSVVSDLATLKDAWGNRYLDTMGRHDTAWTSFTHWSGTDMGECQSTSFLDLAVRFQRLDYVRHILHTSKSSLTIETRSHALLMSVLGYKVKQGHIPLQVCPSIHHDSPNAELITLLLGSGADPNMKFADCLVQINGRRGAFSTWEALMFRWQSDTPGLNEVGKSMLEHGADPRTMNGMFNSEVDRLAAKKRRGRRFGKFTSAIGLSRS</sequence>